<dbReference type="InterPro" id="IPR011989">
    <property type="entry name" value="ARM-like"/>
</dbReference>
<keyword evidence="3" id="KW-0498">Mitosis</keyword>
<evidence type="ECO:0000256" key="3">
    <source>
        <dbReference type="ARBA" id="ARBA00022776"/>
    </source>
</evidence>
<reference evidence="7 8" key="1">
    <citation type="journal article" date="2008" name="Nature">
        <title>The Trichoplax genome and the nature of placozoans.</title>
        <authorList>
            <person name="Srivastava M."/>
            <person name="Begovic E."/>
            <person name="Chapman J."/>
            <person name="Putnam N.H."/>
            <person name="Hellsten U."/>
            <person name="Kawashima T."/>
            <person name="Kuo A."/>
            <person name="Mitros T."/>
            <person name="Salamov A."/>
            <person name="Carpenter M.L."/>
            <person name="Signorovitch A.Y."/>
            <person name="Moreno M.A."/>
            <person name="Kamm K."/>
            <person name="Grimwood J."/>
            <person name="Schmutz J."/>
            <person name="Shapiro H."/>
            <person name="Grigoriev I.V."/>
            <person name="Buss L.W."/>
            <person name="Schierwater B."/>
            <person name="Dellaporta S.L."/>
            <person name="Rokhsar D.S."/>
        </authorList>
    </citation>
    <scope>NUCLEOTIDE SEQUENCE [LARGE SCALE GENOMIC DNA]</scope>
    <source>
        <strain evidence="7 8">Grell-BS-1999</strain>
    </source>
</reference>
<evidence type="ECO:0000256" key="6">
    <source>
        <dbReference type="SAM" id="MobiDB-lite"/>
    </source>
</evidence>
<keyword evidence="8" id="KW-1185">Reference proteome</keyword>
<protein>
    <submittedName>
        <fullName evidence="7">Uncharacterized protein</fullName>
    </submittedName>
</protein>
<dbReference type="InterPro" id="IPR039776">
    <property type="entry name" value="Pds5"/>
</dbReference>
<sequence>MGPCSSSKMMENFKEIPKVETRGYPTMTKLEGLSKNDLVKQLKAEFQKLSDVNQEKCDLQEWEELAASLGTRQIMKHKDKDVRLYAACCLADIMRIFAPNAPYDTNLQSDILYLWIEQLRGLYNPNSQTFRRHYYILESLAYVQTFNVAIYMEAYDAIIDLFRLFFEIIRQVVNCMTMIMSSLVIDSEVIPQKLLDTILIQIIEPNKSQNKASYNLASQLITKTATSLEPYVQVFFTNCMTSEKASESEVSDRLYDIIYQLNSIAPSVLISVLPQLEYKLKSNEADERLDVTRLLARMFSDPESAVAKADSPLWKLLIGRFIDINASVRIECIRYAKYFLVYHPHFAKDTIEKLIVRSRDTDDKVRLEVVKIISEIAIEKLEAVTEELWDALKERMRDKKWIVRKEAMIKIAALYKSFKTKNEKNKYHKELQWMPNKLLHCYYQPGIEDRIFVEKIFRTALIPCNLKANDKILQLLNLQKVLDDHALRALNEIFRSKAIMRKHMMEFIQLVDKAKLEPDNEDMEPKTLAKKMVLSKMFPDSSKAHDQFRYIADSLYDQFFCNTFKKCFDPKTDCEKTLQAEVDILKDLSSRRISPEWMQILFDRCTSVTFDGATVQFLVKQIPKIAKSMSADDQQKLAQNDSGSNEFSRCTQMLQSVSILMPTLFTSKSCQEEILQMLESQMISIVDLALRVLVNCAKEIKIDECPVKSFFQPKLIKFATNGTPAQAKLSMKCIATLCKDSVVIMERIHGTLLKSLQVESKMLLTTLTSLAQIATFAPGVFEKNSLEIVREFVVKKIVTVDGGFVNTHQYLPANFAVTPNKKRIVRGSPTKKVATTPKKSSASESNTPLKRKLISTPKSSFDFNNTSDDSDNDLNHSVRSPPKKVNVSSTPAAKPRGIKIIYVLFYCSENRERGRALKTQTLPSMKYVNAINSCPKGRKAVEKMAEEFGSEGSNENRESSSDIVSPDSEEELASSISSNDETSDDEDQKVSHSRRSSATSPKKKLKSDKRKPSKQSKSKVESKSVSKRSTNVTESIKVEKSPTQAGTESSGKTQNQKSHINEDTARRARGRRKKEITDVDDKGKVEAKQPEKKSDRTSRSKQSSKKKDAVAVEKEHAIALDTHKSDSPLNIQSKKETSLRKGAAKKADGKVVSKPSQKERSSRSQSRQSTTRKASNTSKAKEESISTVTKRGSAASRSRKKIEKKKVNEPVAKKESLTETKEDTAKMEDSDDSDSSDYVEASSKMKTTEKKSKSAAKSSKATPKTVPRRKATTVKKKADKQQKLFKGNPPRNVGCASCS</sequence>
<evidence type="ECO:0000256" key="5">
    <source>
        <dbReference type="ARBA" id="ARBA00023306"/>
    </source>
</evidence>
<dbReference type="Proteomes" id="UP000009022">
    <property type="component" value="Unassembled WGS sequence"/>
</dbReference>
<dbReference type="GO" id="GO:0140670">
    <property type="term" value="F:cohesin unloader activity"/>
    <property type="evidence" value="ECO:0000318"/>
    <property type="project" value="GO_Central"/>
</dbReference>
<dbReference type="GO" id="GO:0000785">
    <property type="term" value="C:chromatin"/>
    <property type="evidence" value="ECO:0000318"/>
    <property type="project" value="GO_Central"/>
</dbReference>
<dbReference type="OrthoDB" id="200660at2759"/>
<proteinExistence type="predicted"/>
<feature type="compositionally biased region" description="Basic and acidic residues" evidence="6">
    <location>
        <begin position="1133"/>
        <end position="1162"/>
    </location>
</feature>
<dbReference type="eggNOG" id="KOG1525">
    <property type="taxonomic scope" value="Eukaryota"/>
</dbReference>
<dbReference type="CTD" id="6753960"/>
<feature type="region of interest" description="Disordered" evidence="6">
    <location>
        <begin position="942"/>
        <end position="1299"/>
    </location>
</feature>
<dbReference type="InParanoid" id="B3RXF6"/>
<dbReference type="STRING" id="10228.B3RXF6"/>
<feature type="compositionally biased region" description="Basic and acidic residues" evidence="6">
    <location>
        <begin position="1205"/>
        <end position="1228"/>
    </location>
</feature>
<comment type="subcellular location">
    <subcellularLocation>
        <location evidence="1">Nucleus</location>
    </subcellularLocation>
</comment>
<dbReference type="GO" id="GO:0007064">
    <property type="term" value="P:mitotic sister chromatid cohesion"/>
    <property type="evidence" value="ECO:0000318"/>
    <property type="project" value="GO_Central"/>
</dbReference>
<keyword evidence="5" id="KW-0131">Cell cycle</keyword>
<dbReference type="PANTHER" id="PTHR12663:SF0">
    <property type="entry name" value="PRECOCIOUS DISSOCIATION OF SISTERS 5, ISOFORM A"/>
    <property type="match status" value="1"/>
</dbReference>
<name>B3RXF6_TRIAD</name>
<dbReference type="SUPFAM" id="SSF48371">
    <property type="entry name" value="ARM repeat"/>
    <property type="match status" value="1"/>
</dbReference>
<dbReference type="Gene3D" id="1.25.10.10">
    <property type="entry name" value="Leucine-rich Repeat Variant"/>
    <property type="match status" value="1"/>
</dbReference>
<evidence type="ECO:0000313" key="7">
    <source>
        <dbReference type="EMBL" id="EDV24413.1"/>
    </source>
</evidence>
<feature type="compositionally biased region" description="Basic residues" evidence="6">
    <location>
        <begin position="991"/>
        <end position="1017"/>
    </location>
</feature>
<dbReference type="HOGENOM" id="CLU_261644_0_0_1"/>
<dbReference type="FunCoup" id="B3RXF6">
    <property type="interactions" value="2625"/>
</dbReference>
<evidence type="ECO:0000256" key="4">
    <source>
        <dbReference type="ARBA" id="ARBA00023242"/>
    </source>
</evidence>
<feature type="compositionally biased region" description="Basic and acidic residues" evidence="6">
    <location>
        <begin position="1105"/>
        <end position="1126"/>
    </location>
</feature>
<dbReference type="GeneID" id="6753960"/>
<feature type="compositionally biased region" description="Polar residues" evidence="6">
    <location>
        <begin position="837"/>
        <end position="848"/>
    </location>
</feature>
<feature type="compositionally biased region" description="Basic and acidic residues" evidence="6">
    <location>
        <begin position="1075"/>
        <end position="1098"/>
    </location>
</feature>
<evidence type="ECO:0000256" key="2">
    <source>
        <dbReference type="ARBA" id="ARBA00022618"/>
    </source>
</evidence>
<evidence type="ECO:0000313" key="8">
    <source>
        <dbReference type="Proteomes" id="UP000009022"/>
    </source>
</evidence>
<evidence type="ECO:0000256" key="1">
    <source>
        <dbReference type="ARBA" id="ARBA00004123"/>
    </source>
</evidence>
<gene>
    <name evidence="7" type="ORF">TRIADDRAFT_56191</name>
</gene>
<accession>B3RXF6</accession>
<keyword evidence="2" id="KW-0132">Cell division</keyword>
<feature type="compositionally biased region" description="Basic residues" evidence="6">
    <location>
        <begin position="1266"/>
        <end position="1278"/>
    </location>
</feature>
<dbReference type="Pfam" id="PF20168">
    <property type="entry name" value="PDS5"/>
    <property type="match status" value="1"/>
</dbReference>
<organism evidence="7 8">
    <name type="scientific">Trichoplax adhaerens</name>
    <name type="common">Trichoplax reptans</name>
    <dbReference type="NCBI Taxonomy" id="10228"/>
    <lineage>
        <taxon>Eukaryota</taxon>
        <taxon>Metazoa</taxon>
        <taxon>Placozoa</taxon>
        <taxon>Uniplacotomia</taxon>
        <taxon>Trichoplacea</taxon>
        <taxon>Trichoplacidae</taxon>
        <taxon>Trichoplax</taxon>
    </lineage>
</organism>
<feature type="region of interest" description="Disordered" evidence="6">
    <location>
        <begin position="826"/>
        <end position="891"/>
    </location>
</feature>
<feature type="compositionally biased region" description="Low complexity" evidence="6">
    <location>
        <begin position="1163"/>
        <end position="1175"/>
    </location>
</feature>
<keyword evidence="4" id="KW-0539">Nucleus</keyword>
<dbReference type="PhylomeDB" id="B3RXF6"/>
<dbReference type="GO" id="GO:0005634">
    <property type="term" value="C:nucleus"/>
    <property type="evidence" value="ECO:0000318"/>
    <property type="project" value="GO_Central"/>
</dbReference>
<dbReference type="EMBL" id="DS985245">
    <property type="protein sequence ID" value="EDV24413.1"/>
    <property type="molecule type" value="Genomic_DNA"/>
</dbReference>
<dbReference type="CDD" id="cd19953">
    <property type="entry name" value="PDS5"/>
    <property type="match status" value="1"/>
</dbReference>
<dbReference type="PANTHER" id="PTHR12663">
    <property type="entry name" value="ANDROGEN INDUCED INHIBITOR OF PROLIFERATION AS3 / PDS5-RELATED"/>
    <property type="match status" value="1"/>
</dbReference>
<dbReference type="KEGG" id="tad:TRIADDRAFT_56191"/>
<feature type="compositionally biased region" description="Low complexity" evidence="6">
    <location>
        <begin position="1255"/>
        <end position="1265"/>
    </location>
</feature>
<feature type="compositionally biased region" description="Polar residues" evidence="6">
    <location>
        <begin position="1041"/>
        <end position="1058"/>
    </location>
</feature>
<dbReference type="RefSeq" id="XP_002112303.1">
    <property type="nucleotide sequence ID" value="XM_002112267.1"/>
</dbReference>
<dbReference type="InterPro" id="IPR016024">
    <property type="entry name" value="ARM-type_fold"/>
</dbReference>
<dbReference type="GO" id="GO:0051301">
    <property type="term" value="P:cell division"/>
    <property type="evidence" value="ECO:0007669"/>
    <property type="project" value="UniProtKB-KW"/>
</dbReference>